<dbReference type="AlphaFoldDB" id="A0A1Y2I455"/>
<feature type="region of interest" description="Disordered" evidence="1">
    <location>
        <begin position="114"/>
        <end position="221"/>
    </location>
</feature>
<feature type="compositionally biased region" description="Low complexity" evidence="1">
    <location>
        <begin position="1024"/>
        <end position="1039"/>
    </location>
</feature>
<feature type="compositionally biased region" description="Low complexity" evidence="1">
    <location>
        <begin position="550"/>
        <end position="561"/>
    </location>
</feature>
<dbReference type="EMBL" id="MCFL01000001">
    <property type="protein sequence ID" value="ORZ41650.1"/>
    <property type="molecule type" value="Genomic_DNA"/>
</dbReference>
<feature type="compositionally biased region" description="Polar residues" evidence="1">
    <location>
        <begin position="376"/>
        <end position="386"/>
    </location>
</feature>
<feature type="compositionally biased region" description="Low complexity" evidence="1">
    <location>
        <begin position="519"/>
        <end position="533"/>
    </location>
</feature>
<protein>
    <submittedName>
        <fullName evidence="2">Uncharacterized protein</fullName>
    </submittedName>
</protein>
<feature type="compositionally biased region" description="Polar residues" evidence="1">
    <location>
        <begin position="1054"/>
        <end position="1065"/>
    </location>
</feature>
<accession>A0A1Y2I455</accession>
<gene>
    <name evidence="2" type="ORF">BCR44DRAFT_1011265</name>
</gene>
<organism evidence="2 3">
    <name type="scientific">Catenaria anguillulae PL171</name>
    <dbReference type="NCBI Taxonomy" id="765915"/>
    <lineage>
        <taxon>Eukaryota</taxon>
        <taxon>Fungi</taxon>
        <taxon>Fungi incertae sedis</taxon>
        <taxon>Blastocladiomycota</taxon>
        <taxon>Blastocladiomycetes</taxon>
        <taxon>Blastocladiales</taxon>
        <taxon>Catenariaceae</taxon>
        <taxon>Catenaria</taxon>
    </lineage>
</organism>
<name>A0A1Y2I455_9FUNG</name>
<feature type="compositionally biased region" description="Polar residues" evidence="1">
    <location>
        <begin position="352"/>
        <end position="365"/>
    </location>
</feature>
<feature type="region of interest" description="Disordered" evidence="1">
    <location>
        <begin position="304"/>
        <end position="412"/>
    </location>
</feature>
<feature type="compositionally biased region" description="Pro residues" evidence="1">
    <location>
        <begin position="190"/>
        <end position="205"/>
    </location>
</feature>
<dbReference type="Proteomes" id="UP000193411">
    <property type="component" value="Unassembled WGS sequence"/>
</dbReference>
<proteinExistence type="predicted"/>
<feature type="region of interest" description="Disordered" evidence="1">
    <location>
        <begin position="985"/>
        <end position="1065"/>
    </location>
</feature>
<feature type="compositionally biased region" description="Low complexity" evidence="1">
    <location>
        <begin position="157"/>
        <end position="176"/>
    </location>
</feature>
<evidence type="ECO:0000313" key="2">
    <source>
        <dbReference type="EMBL" id="ORZ41650.1"/>
    </source>
</evidence>
<evidence type="ECO:0000256" key="1">
    <source>
        <dbReference type="SAM" id="MobiDB-lite"/>
    </source>
</evidence>
<feature type="compositionally biased region" description="Low complexity" evidence="1">
    <location>
        <begin position="114"/>
        <end position="129"/>
    </location>
</feature>
<feature type="region of interest" description="Disordered" evidence="1">
    <location>
        <begin position="669"/>
        <end position="688"/>
    </location>
</feature>
<feature type="compositionally biased region" description="Low complexity" evidence="1">
    <location>
        <begin position="491"/>
        <end position="508"/>
    </location>
</feature>
<reference evidence="2 3" key="1">
    <citation type="submission" date="2016-07" db="EMBL/GenBank/DDBJ databases">
        <title>Pervasive Adenine N6-methylation of Active Genes in Fungi.</title>
        <authorList>
            <consortium name="DOE Joint Genome Institute"/>
            <person name="Mondo S.J."/>
            <person name="Dannebaum R.O."/>
            <person name="Kuo R.C."/>
            <person name="Labutti K."/>
            <person name="Haridas S."/>
            <person name="Kuo A."/>
            <person name="Salamov A."/>
            <person name="Ahrendt S.R."/>
            <person name="Lipzen A."/>
            <person name="Sullivan W."/>
            <person name="Andreopoulos W.B."/>
            <person name="Clum A."/>
            <person name="Lindquist E."/>
            <person name="Daum C."/>
            <person name="Ramamoorthy G.K."/>
            <person name="Gryganskyi A."/>
            <person name="Culley D."/>
            <person name="Magnuson J.K."/>
            <person name="James T.Y."/>
            <person name="O'Malley M.A."/>
            <person name="Stajich J.E."/>
            <person name="Spatafora J.W."/>
            <person name="Visel A."/>
            <person name="Grigoriev I.V."/>
        </authorList>
    </citation>
    <scope>NUCLEOTIDE SEQUENCE [LARGE SCALE GENOMIC DNA]</scope>
    <source>
        <strain evidence="2 3">PL171</strain>
    </source>
</reference>
<feature type="compositionally biased region" description="Low complexity" evidence="1">
    <location>
        <begin position="35"/>
        <end position="91"/>
    </location>
</feature>
<evidence type="ECO:0000313" key="3">
    <source>
        <dbReference type="Proteomes" id="UP000193411"/>
    </source>
</evidence>
<feature type="compositionally biased region" description="Acidic residues" evidence="1">
    <location>
        <begin position="401"/>
        <end position="411"/>
    </location>
</feature>
<feature type="compositionally biased region" description="Polar residues" evidence="1">
    <location>
        <begin position="11"/>
        <end position="24"/>
    </location>
</feature>
<comment type="caution">
    <text evidence="2">The sequence shown here is derived from an EMBL/GenBank/DDBJ whole genome shotgun (WGS) entry which is preliminary data.</text>
</comment>
<sequence>MSHRPHPPRRSSATPSVASRNGNQVRVAGARRASDVSSASIVLSVSTVSSPPSSPLDVGSSSSQLPSQAQEQAMYQQQQYYQYQLQQQQQQQHRRHGSSSNVTPAAIRRHSANVMSSSMSPNSSAAPLSRSSIVSGRPRPTSRVFIGNAVPPSAEASDSIPRSAPSSSVSVRPSFSLRRRTSQRTLGTPRPRPAQPPSAPPPAPGPAKSSGRKTKAASTPGVNPLANCLAFLLCRTTTDRSSSTTADASVAPPIPLPAMYMPATTTARAASRISTMDPRRHSTAPSAMSALDTGVTATLLRDAGAAGAGESSTSHMRGHTMSDVGSSPEHSPEVIPDPDPVSRYNAGGDPSAATSPRSGASTPWSSVPAPRMPNRDTFSSALSSRSVDTDDEGGYLTTDEAMSEYDVDETEMSVTVEGSAMSFADESEVEPEPVLVRKSTPLLVSANAGGSEDPAASMSIQYRYRASSSSMSGAHSVGGRASISVPAEHQVTPSAKSSTTVPTSVASSYHVPAAPPPSTATQAAQYTAGPGATSISFRHRPTPPAPPPSASSHPPTSAQAPYTQADPGAYSITHRTAAGTDTRVTVSPAKERAAFGNKWAGAWHPGWRSTRAFVHSVFDLVGCNREAVARMYPLFRATRMTPQHFSVMTIYLARFLAAYRNTMPEASGTGLVEAPGSPASASDDSRRSLDTVQLTRTRGALGSFKWKLGQAKKKLTRTASKSKLRAGEGEEELDAAASTGVVAAATSGVVANQSLDEQFAAAWAALATERLPFDRPTSVPSARAAAKSTGRSNIPPAERLVRAQVRLLTVATLIACKVLNDHSFTAKAVSGVAPEKCFSGCPDLVALEMRVAVLLEFDFAVRRAHLRPLLEAVIMGAGSSRAMATQQQQQQMQGSLRSVGSSVNGGRPATFAEPSTAAETVEGAAEEAKATISVCRRLLRILDETMADLGEVDEIIDLAPPTQQPQNHHQQHQHVHYAMSPPALSTRVDTMDSGHASVSSPQHYQHAHGSSAATATTSRRRNADSAVASTAHSATSSRRATVRDTSDSGIFSPPTVSSPQSSHLP</sequence>
<dbReference type="Gene3D" id="1.10.472.10">
    <property type="entry name" value="Cyclin-like"/>
    <property type="match status" value="1"/>
</dbReference>
<feature type="region of interest" description="Disordered" evidence="1">
    <location>
        <begin position="489"/>
        <end position="566"/>
    </location>
</feature>
<dbReference type="OrthoDB" id="5591315at2759"/>
<feature type="region of interest" description="Disordered" evidence="1">
    <location>
        <begin position="1"/>
        <end position="102"/>
    </location>
</feature>
<keyword evidence="3" id="KW-1185">Reference proteome</keyword>